<dbReference type="PATRIC" id="fig|1126833.4.peg.4049"/>
<dbReference type="AlphaFoldDB" id="A0A0D5NLH5"/>
<dbReference type="KEGG" id="pbj:VN24_18395"/>
<proteinExistence type="predicted"/>
<keyword evidence="2" id="KW-1185">Reference proteome</keyword>
<reference evidence="1 2" key="1">
    <citation type="journal article" date="2015" name="J. Biotechnol.">
        <title>Complete genome sequence of Paenibacillus beijingensis 7188(T) (=DSM 24997(T)), a novel rhizobacterium from jujube garden soil.</title>
        <authorList>
            <person name="Kwak Y."/>
            <person name="Shin J.H."/>
        </authorList>
    </citation>
    <scope>NUCLEOTIDE SEQUENCE [LARGE SCALE GENOMIC DNA]</scope>
    <source>
        <strain evidence="1 2">DSM 24997</strain>
    </source>
</reference>
<name>A0A0D5NLH5_9BACL</name>
<dbReference type="HOGENOM" id="CLU_2899833_0_0_9"/>
<dbReference type="Proteomes" id="UP000032633">
    <property type="component" value="Chromosome"/>
</dbReference>
<evidence type="ECO:0000313" key="2">
    <source>
        <dbReference type="Proteomes" id="UP000032633"/>
    </source>
</evidence>
<reference evidence="2" key="2">
    <citation type="submission" date="2015-03" db="EMBL/GenBank/DDBJ databases">
        <title>Genome sequence of Paenibacillus beijingensis strain DSM 24997T.</title>
        <authorList>
            <person name="Kwak Y."/>
            <person name="Shin J.-H."/>
        </authorList>
    </citation>
    <scope>NUCLEOTIDE SEQUENCE [LARGE SCALE GENOMIC DNA]</scope>
    <source>
        <strain evidence="2">DSM 24997</strain>
    </source>
</reference>
<sequence>MSNIPSRWLAVDVVTFSEILMRTDNDDDRGGPPVEKLLFEALFTLNRPHSERKRKEGMSERR</sequence>
<protein>
    <submittedName>
        <fullName evidence="1">Uncharacterized protein</fullName>
    </submittedName>
</protein>
<gene>
    <name evidence="1" type="ORF">VN24_18395</name>
</gene>
<evidence type="ECO:0000313" key="1">
    <source>
        <dbReference type="EMBL" id="AJY76169.1"/>
    </source>
</evidence>
<dbReference type="EMBL" id="CP011058">
    <property type="protein sequence ID" value="AJY76169.1"/>
    <property type="molecule type" value="Genomic_DNA"/>
</dbReference>
<dbReference type="STRING" id="1126833.VN24_18395"/>
<accession>A0A0D5NLH5</accession>
<organism evidence="1 2">
    <name type="scientific">Paenibacillus beijingensis</name>
    <dbReference type="NCBI Taxonomy" id="1126833"/>
    <lineage>
        <taxon>Bacteria</taxon>
        <taxon>Bacillati</taxon>
        <taxon>Bacillota</taxon>
        <taxon>Bacilli</taxon>
        <taxon>Bacillales</taxon>
        <taxon>Paenibacillaceae</taxon>
        <taxon>Paenibacillus</taxon>
    </lineage>
</organism>